<reference evidence="3 4" key="1">
    <citation type="journal article" date="2017" name="Int. J. Syst. Evol. Microbiol.">
        <title>Solibacillus kalamii sp. nov., isolated from a high-efficiency particulate arrestance filter system used in the International Space Station.</title>
        <authorList>
            <person name="Checinska Sielaff A."/>
            <person name="Kumar R.M."/>
            <person name="Pal D."/>
            <person name="Mayilraj S."/>
            <person name="Venkateswaran K."/>
        </authorList>
    </citation>
    <scope>NUCLEOTIDE SEQUENCE [LARGE SCALE GENOMIC DNA]</scope>
    <source>
        <strain evidence="3 4">ISSFR-015</strain>
    </source>
</reference>
<dbReference type="Proteomes" id="UP000196594">
    <property type="component" value="Unassembled WGS sequence"/>
</dbReference>
<dbReference type="RefSeq" id="WP_087618215.1">
    <property type="nucleotide sequence ID" value="NZ_JAFBEY010000009.1"/>
</dbReference>
<feature type="domain" description="Calcineurin-like phosphoesterase" evidence="2">
    <location>
        <begin position="43"/>
        <end position="168"/>
    </location>
</feature>
<comment type="caution">
    <text evidence="3">The sequence shown here is derived from an EMBL/GenBank/DDBJ whole genome shotgun (WGS) entry which is preliminary data.</text>
</comment>
<dbReference type="PANTHER" id="PTHR31302">
    <property type="entry name" value="TRANSMEMBRANE PROTEIN WITH METALLOPHOSPHOESTERASE DOMAIN-RELATED"/>
    <property type="match status" value="1"/>
</dbReference>
<dbReference type="InterPro" id="IPR029052">
    <property type="entry name" value="Metallo-depent_PP-like"/>
</dbReference>
<evidence type="ECO:0000313" key="4">
    <source>
        <dbReference type="Proteomes" id="UP000196594"/>
    </source>
</evidence>
<dbReference type="InterPro" id="IPR051158">
    <property type="entry name" value="Metallophosphoesterase_sf"/>
</dbReference>
<evidence type="ECO:0000256" key="1">
    <source>
        <dbReference type="ARBA" id="ARBA00008950"/>
    </source>
</evidence>
<dbReference type="InterPro" id="IPR024654">
    <property type="entry name" value="Calcineurin-like_PHP_lpxH"/>
</dbReference>
<dbReference type="SUPFAM" id="SSF56300">
    <property type="entry name" value="Metallo-dependent phosphatases"/>
    <property type="match status" value="1"/>
</dbReference>
<comment type="similarity">
    <text evidence="1">Belongs to the metallophosphoesterase superfamily. YfcE family.</text>
</comment>
<evidence type="ECO:0000313" key="3">
    <source>
        <dbReference type="EMBL" id="OUZ37897.1"/>
    </source>
</evidence>
<sequence length="252" mass="28551">MVIISIIGIACILVLLYMYKEGHENNIRSHEVKATGDSETINLFFISDTHARKINEAMIDSIDQKIQAVLIGGDFVDLRTSEETVLHNIRTLKKLGPIYFIWGNNDIEFGEQKLRQLLADHHIRIIENGSVKLESKNDVSVSAVSYRPGEQNIQRAIEQCKEKNTVFIAHNPELFGKVHKQFQPLLSIGAHLHGGQIRLGKFGLQPHGYFKKIKNRYELVSNGYGTTLVPLRLCAKPESHLITIKFEQGKLE</sequence>
<evidence type="ECO:0000259" key="2">
    <source>
        <dbReference type="Pfam" id="PF12850"/>
    </source>
</evidence>
<accession>A0ABX3ZDY5</accession>
<name>A0ABX3ZDY5_9BACL</name>
<dbReference type="EMBL" id="NHNT01000012">
    <property type="protein sequence ID" value="OUZ37897.1"/>
    <property type="molecule type" value="Genomic_DNA"/>
</dbReference>
<dbReference type="Pfam" id="PF12850">
    <property type="entry name" value="Metallophos_2"/>
    <property type="match status" value="1"/>
</dbReference>
<gene>
    <name evidence="3" type="ORF">CBM15_15585</name>
</gene>
<keyword evidence="4" id="KW-1185">Reference proteome</keyword>
<protein>
    <submittedName>
        <fullName evidence="3">Phosphohydrolase</fullName>
    </submittedName>
</protein>
<dbReference type="Gene3D" id="3.60.21.10">
    <property type="match status" value="1"/>
</dbReference>
<organism evidence="3 4">
    <name type="scientific">Solibacillus kalamii</name>
    <dbReference type="NCBI Taxonomy" id="1748298"/>
    <lineage>
        <taxon>Bacteria</taxon>
        <taxon>Bacillati</taxon>
        <taxon>Bacillota</taxon>
        <taxon>Bacilli</taxon>
        <taxon>Bacillales</taxon>
        <taxon>Caryophanaceae</taxon>
        <taxon>Solibacillus</taxon>
    </lineage>
</organism>
<proteinExistence type="inferred from homology"/>
<dbReference type="PANTHER" id="PTHR31302:SF32">
    <property type="entry name" value="PHOSPHOESTERASE"/>
    <property type="match status" value="1"/>
</dbReference>